<keyword evidence="6" id="KW-0227">DNA damage</keyword>
<accession>A0A7M7H8J7</accession>
<dbReference type="Proteomes" id="UP000002358">
    <property type="component" value="Chromosome 1"/>
</dbReference>
<evidence type="ECO:0000256" key="11">
    <source>
        <dbReference type="ARBA" id="ARBA00047899"/>
    </source>
</evidence>
<keyword evidence="10" id="KW-0131">Cell cycle</keyword>
<evidence type="ECO:0000256" key="7">
    <source>
        <dbReference type="ARBA" id="ARBA00022777"/>
    </source>
</evidence>
<sequence length="2821" mass="324665">MSCMDRLSQIASLAKSKKVTDYKKAIKQLLEFWDDNSDITLQPITEYSRDPTPNERYDFYSWNDIFIIVHELFINEIDRISKLSGNAGKLDKERVTTLVFRTSEKANYYLKPKDVVNSTLQLLRYGSLHIFSEYYEIYLHILRKYVLQERSQRILLASKHWQELLNMCVSILQKIIPNVDYAKLLETIELIVKYGCDLSTLLFETRNLLPVIANILENYEAYKIKSADILFKLTFTVCQQIATDSRLTLCKFSESIPLSMIDIKGPEEKYQLYLLFVQVHHPKGAILEKDGSYAYDNEKWKAILNLLYKMILNDLRSVLLSENFTSLACEVFRQKLLTNLPCFSHTNTFHDSIYIQPRKKRRISDDQDKMIDLINDRDPKKAWPMIQITAALYKKYPDCLKFEEFVEFLETIIKLMKEACKTFAIMENLCELATVFVQNENTYNNKDSLQIYWDKIWDAALRYISMTHEDVIQKGCLLVQNLISHKKISNPNALLKLYLTKSIQWSSLSIQTLKILCENIVLPNEIKDCDMNSTLLTNNSLKLQLMQWVLNTPTRRLTDPLSIEEFSKTLIGLTLKSWYKAHDYVIQDHCKKYYMDLDHNLYDDQKTITINDIERCYLSVNFKTNLVVNNDSNKDTPLLNENNLDNPYVVEDLDFLIHNLMQMVQAEDSDKELSSFITKTSIIANVISNLQSMNMIQCSFDEFCLVNELKTCLSKIFDQIININWSKNIRITLEITKALISLYQTKYDVKVKDIILISTQFQNLKKIYDISKIEIDEFEPDTKSSLCIINSITVLALYSCLDADGEISELQMKIASTLLKLKKYSLSIKVDVICVVTMLEIYSNIPNSVVTEEFGELLMSFVMDVFQSWHKDDKVNRCLLYFVPNILKKLVYIDENNVHIHNVLTICKLYQEKFTKGVYGQMTHLSLVQCLNNIIKHTVFHNTGIEVLTYDVFTNFVNSCNYLVRLECLNVIDSIFSNTNLSNTWKSEFFEKLNKTVYDLFLIQRQLSEDEIQEERLLRSTSAMQVLATVICSKSTFQGPALFKLARIIVDKDIEPSIVKKTLQIINESNPSTKCIVEENLNYILTAWCRVASFGKFPHGLLNCSTEADFYDRYARAIFPVLLREGKMQEAKSFCEELGVTFQQIFKTCSANILPWALSDEAAKTLEQMQNNQGNFEGIGKLGSIIKENLQHIIVQLVQRLHDLRHFYKVFDATIDLPESDPPHFKAEVIDACFDRLIRIINSDPRQSVFACIILRKPSIFQKILLQLTRNVYTSKISQYKAKAFHQYIYFCSKIAVELNESYCDAVATYFVRDIGCTLLNLTKEKDSFITKLACKYMHKFFKGILPRRGAQVSNILSLCVKTLIPMIQDAKETSPLAKDILVLLLKERRACLAEAIERLGTLPSFLRSSEDDDNPESQVLRENLKHFLSASENKSCSVDDLIALKRQLSSKREELEELYSELETCQGFAEHCARSALHRLVYQLIRLTESPDTRISLEAAKCLGLLGPADLCTMILHPQKTQQRELIDKADMLTHKVCWMLSEFVLSDDIELRSVSSEVFYVILDSTWGARVGIDECADSVENVAFLREFLKPFRSSQKGHDANKIIKPQIDAVELERVFDPQNPLWSEASNDSYNKWISTITSEVARCLDNFYSKSLIPVFQLSVQFCELTLQRLVSLLIDVNSSLAKRICHCVNRFFEHHFKDDRIDDQTLSPSTPPQMLQGCKARDAIRCMLIVVNHLRIQTREQVTLDFDYLSIAMAAQFCSAYFSSVLYTELWCRSTLKLARDFDSIPIIDQIYEQENRQGRIAQDILKEAYMKIGDSDSIHGCGSSHLQNHGSRIPYYTNFQKLDKLILSHDVELSINSSSARGMVTALRESSLHHLAKRLLLSLTSMQVDPMDDLCYDSLWRLSDWSQIMSFKASQSSSKEDDFSKSHYEALQCLHENDNSSLQKNLEQAYFCVIKDLCNISLESCRAVYPKLSQLQMLREIEELSSSHTDDYEILLANWKKQQYIYNSNFQYIEPILSQRAVMFKIREPIKSSPIIKGALIDVHLETARLAQQQGHLNVAARSLETLSKVDLNNESGNRLLYHEALLAWTRKDEDMARFNLRTLIKKDSIKPNLLARALRIYGNWIAENKSENPQAIINKYYKKAIDTYKSIPTKLIQDELRDNCKARAALAQFAHEQYLVITEYMKSPQFESLMECLDYSRNAVLQKAPNKNDRDVERAVQINTRQSSNDSIEIGNIQKDKAMYLAIAVENYLSTLQDSDEHDFLVFRLVSLWLDNTHDAQVNKRLENKLALIPSYKFIPLIPQLAPHMNDNDQVFSLKISQLLERCARDHPHHTLPVLLALKNLYNDSKYCGKKTVNEEPRVLGAQHLIQKLLSTDIRPIIQEMERLSDALVMLAYYESEKKAVSKCIIPRNQALNNIKDFQHSIIPSITISIKKNGKYNNIVSVRKYESSFGNVGGINAPKKIICTGTDGIARPQLVKGKDDLRQDAVMQQVFTVMNSLLRTKKDAKQRKLYVRTYKVVPLTQRSGVLEWCENTLPLSVILTGDGSPKAGLHQKYYPSDYTPNECRKRLCNAKTAQQKYSTFMDCCKNLHPAFHHFFTENYLSPETWFERRLAYTRSVATTSIIGYILGLGDRHVSNILVDKSTAEVIHIDFGIAFEQGKVLPTPETVPFRLTRDMEVAMGVSGVEGTMRRCCEETMTVLREQREIIVTLLRVLLYDPLYSWAITPAKAATYQSEHSSRSSENKDSNSSVGTTETNKLAERALLRVQQKLQGIEEGVTSSIAGQVERLIQQARDPTNLCKLFQGWQAYL</sequence>
<evidence type="ECO:0000256" key="8">
    <source>
        <dbReference type="ARBA" id="ARBA00022840"/>
    </source>
</evidence>
<comment type="subcellular location">
    <subcellularLocation>
        <location evidence="1">Nucleus</location>
    </subcellularLocation>
</comment>
<keyword evidence="3" id="KW-0723">Serine/threonine-protein kinase</keyword>
<dbReference type="KEGG" id="nvi:100114506"/>
<evidence type="ECO:0000256" key="13">
    <source>
        <dbReference type="ARBA" id="ARBA00073111"/>
    </source>
</evidence>
<evidence type="ECO:0000256" key="3">
    <source>
        <dbReference type="ARBA" id="ARBA00022527"/>
    </source>
</evidence>
<dbReference type="CDD" id="cd05171">
    <property type="entry name" value="PIKKc_ATM"/>
    <property type="match status" value="1"/>
</dbReference>
<evidence type="ECO:0000256" key="1">
    <source>
        <dbReference type="ARBA" id="ARBA00004123"/>
    </source>
</evidence>
<evidence type="ECO:0000256" key="2">
    <source>
        <dbReference type="ARBA" id="ARBA00012513"/>
    </source>
</evidence>
<comment type="catalytic activity">
    <reaction evidence="12">
        <text>L-seryl-[protein] + ATP = O-phospho-L-seryl-[protein] + ADP + H(+)</text>
        <dbReference type="Rhea" id="RHEA:17989"/>
        <dbReference type="Rhea" id="RHEA-COMP:9863"/>
        <dbReference type="Rhea" id="RHEA-COMP:11604"/>
        <dbReference type="ChEBI" id="CHEBI:15378"/>
        <dbReference type="ChEBI" id="CHEBI:29999"/>
        <dbReference type="ChEBI" id="CHEBI:30616"/>
        <dbReference type="ChEBI" id="CHEBI:83421"/>
        <dbReference type="ChEBI" id="CHEBI:456216"/>
        <dbReference type="EC" id="2.7.11.1"/>
    </reaction>
</comment>
<dbReference type="OrthoDB" id="381190at2759"/>
<dbReference type="InterPro" id="IPR014009">
    <property type="entry name" value="PIK_FAT"/>
</dbReference>
<dbReference type="Pfam" id="PF00454">
    <property type="entry name" value="PI3_PI4_kinase"/>
    <property type="match status" value="1"/>
</dbReference>
<evidence type="ECO:0000259" key="17">
    <source>
        <dbReference type="PROSITE" id="PS51189"/>
    </source>
</evidence>
<proteinExistence type="predicted"/>
<dbReference type="Gene3D" id="3.30.1010.10">
    <property type="entry name" value="Phosphatidylinositol 3-kinase Catalytic Subunit, Chain A, domain 4"/>
    <property type="match status" value="1"/>
</dbReference>
<evidence type="ECO:0000256" key="10">
    <source>
        <dbReference type="ARBA" id="ARBA00023306"/>
    </source>
</evidence>
<dbReference type="EnsemblMetazoa" id="XM_008212971">
    <property type="protein sequence ID" value="XP_008211193"/>
    <property type="gene ID" value="LOC100114506"/>
</dbReference>
<dbReference type="InterPro" id="IPR003152">
    <property type="entry name" value="FATC_dom"/>
</dbReference>
<keyword evidence="9" id="KW-0539">Nucleus</keyword>
<reference evidence="19" key="1">
    <citation type="submission" date="2021-01" db="UniProtKB">
        <authorList>
            <consortium name="EnsemblMetazoa"/>
        </authorList>
    </citation>
    <scope>IDENTIFICATION</scope>
</reference>
<dbReference type="InParanoid" id="A0A7M7H8J7"/>
<evidence type="ECO:0000259" key="18">
    <source>
        <dbReference type="PROSITE" id="PS51190"/>
    </source>
</evidence>
<name>A0A7M7H8J7_NASVI</name>
<comment type="catalytic activity">
    <reaction evidence="11">
        <text>L-threonyl-[protein] + ATP = O-phospho-L-threonyl-[protein] + ADP + H(+)</text>
        <dbReference type="Rhea" id="RHEA:46608"/>
        <dbReference type="Rhea" id="RHEA-COMP:11060"/>
        <dbReference type="Rhea" id="RHEA-COMP:11605"/>
        <dbReference type="ChEBI" id="CHEBI:15378"/>
        <dbReference type="ChEBI" id="CHEBI:30013"/>
        <dbReference type="ChEBI" id="CHEBI:30616"/>
        <dbReference type="ChEBI" id="CHEBI:61977"/>
        <dbReference type="ChEBI" id="CHEBI:456216"/>
        <dbReference type="EC" id="2.7.11.1"/>
    </reaction>
</comment>
<dbReference type="SMART" id="SM01343">
    <property type="entry name" value="FATC"/>
    <property type="match status" value="1"/>
</dbReference>
<protein>
    <recommendedName>
        <fullName evidence="13">Serine/threonine-protein kinase ATM</fullName>
        <ecNumber evidence="2">2.7.11.1</ecNumber>
    </recommendedName>
</protein>
<dbReference type="InterPro" id="IPR044107">
    <property type="entry name" value="PIKKc_ATM"/>
</dbReference>
<dbReference type="PANTHER" id="PTHR37079:SF4">
    <property type="entry name" value="SERINE_THREONINE-PROTEIN KINASE ATM"/>
    <property type="match status" value="1"/>
</dbReference>
<dbReference type="InterPro" id="IPR018936">
    <property type="entry name" value="PI3/4_kinase_CS"/>
</dbReference>
<evidence type="ECO:0000313" key="20">
    <source>
        <dbReference type="Proteomes" id="UP000002358"/>
    </source>
</evidence>
<dbReference type="PROSITE" id="PS00916">
    <property type="entry name" value="PI3_4_KINASE_2"/>
    <property type="match status" value="1"/>
</dbReference>
<dbReference type="PROSITE" id="PS50290">
    <property type="entry name" value="PI3_4_KINASE_3"/>
    <property type="match status" value="1"/>
</dbReference>
<dbReference type="GO" id="GO:0006281">
    <property type="term" value="P:DNA repair"/>
    <property type="evidence" value="ECO:0007669"/>
    <property type="project" value="InterPro"/>
</dbReference>
<dbReference type="Pfam" id="PF02260">
    <property type="entry name" value="FATC"/>
    <property type="match status" value="1"/>
</dbReference>
<dbReference type="InterPro" id="IPR038980">
    <property type="entry name" value="ATM_plant"/>
</dbReference>
<dbReference type="PROSITE" id="PS00915">
    <property type="entry name" value="PI3_4_KINASE_1"/>
    <property type="match status" value="1"/>
</dbReference>
<dbReference type="Gene3D" id="1.10.1070.11">
    <property type="entry name" value="Phosphatidylinositol 3-/4-kinase, catalytic domain"/>
    <property type="match status" value="1"/>
</dbReference>
<feature type="compositionally biased region" description="Basic and acidic residues" evidence="15">
    <location>
        <begin position="2748"/>
        <end position="2757"/>
    </location>
</feature>
<dbReference type="InterPro" id="IPR036940">
    <property type="entry name" value="PI3/4_kinase_cat_sf"/>
</dbReference>
<dbReference type="SUPFAM" id="SSF56112">
    <property type="entry name" value="Protein kinase-like (PK-like)"/>
    <property type="match status" value="1"/>
</dbReference>
<dbReference type="InterPro" id="IPR000403">
    <property type="entry name" value="PI3/4_kinase_cat_dom"/>
</dbReference>
<dbReference type="FunFam" id="3.30.1010.10:FF:000023">
    <property type="entry name" value="Serine/threonine-protein kinase ATM"/>
    <property type="match status" value="1"/>
</dbReference>
<dbReference type="InterPro" id="IPR011009">
    <property type="entry name" value="Kinase-like_dom_sf"/>
</dbReference>
<keyword evidence="8" id="KW-0067">ATP-binding</keyword>
<dbReference type="SMART" id="SM00146">
    <property type="entry name" value="PI3Kc"/>
    <property type="match status" value="1"/>
</dbReference>
<dbReference type="SMR" id="A0A7M7H8J7"/>
<dbReference type="PROSITE" id="PS51189">
    <property type="entry name" value="FAT"/>
    <property type="match status" value="1"/>
</dbReference>
<dbReference type="Pfam" id="PF02259">
    <property type="entry name" value="FAT"/>
    <property type="match status" value="1"/>
</dbReference>
<dbReference type="GO" id="GO:0005524">
    <property type="term" value="F:ATP binding"/>
    <property type="evidence" value="ECO:0007669"/>
    <property type="project" value="UniProtKB-KW"/>
</dbReference>
<feature type="domain" description="FATC" evidence="18">
    <location>
        <begin position="2789"/>
        <end position="2821"/>
    </location>
</feature>
<dbReference type="GO" id="GO:0004674">
    <property type="term" value="F:protein serine/threonine kinase activity"/>
    <property type="evidence" value="ECO:0007669"/>
    <property type="project" value="UniProtKB-KW"/>
</dbReference>
<dbReference type="EC" id="2.7.11.1" evidence="2"/>
<dbReference type="CTD" id="41839"/>
<dbReference type="PANTHER" id="PTHR37079">
    <property type="entry name" value="SERINE/THREONINE-PROTEIN KINASE ATM"/>
    <property type="match status" value="1"/>
</dbReference>
<evidence type="ECO:0000256" key="5">
    <source>
        <dbReference type="ARBA" id="ARBA00022741"/>
    </source>
</evidence>
<evidence type="ECO:0000256" key="6">
    <source>
        <dbReference type="ARBA" id="ARBA00022763"/>
    </source>
</evidence>
<dbReference type="GO" id="GO:0005634">
    <property type="term" value="C:nucleus"/>
    <property type="evidence" value="ECO:0007669"/>
    <property type="project" value="UniProtKB-SubCell"/>
</dbReference>
<keyword evidence="5" id="KW-0547">Nucleotide-binding</keyword>
<feature type="coiled-coil region" evidence="14">
    <location>
        <begin position="1439"/>
        <end position="1466"/>
    </location>
</feature>
<feature type="domain" description="FAT" evidence="17">
    <location>
        <begin position="1758"/>
        <end position="2355"/>
    </location>
</feature>
<evidence type="ECO:0000256" key="9">
    <source>
        <dbReference type="ARBA" id="ARBA00023242"/>
    </source>
</evidence>
<evidence type="ECO:0000256" key="4">
    <source>
        <dbReference type="ARBA" id="ARBA00022679"/>
    </source>
</evidence>
<evidence type="ECO:0000256" key="15">
    <source>
        <dbReference type="SAM" id="MobiDB-lite"/>
    </source>
</evidence>
<feature type="region of interest" description="Disordered" evidence="15">
    <location>
        <begin position="2745"/>
        <end position="2766"/>
    </location>
</feature>
<keyword evidence="14" id="KW-0175">Coiled coil</keyword>
<evidence type="ECO:0000256" key="12">
    <source>
        <dbReference type="ARBA" id="ARBA00048679"/>
    </source>
</evidence>
<dbReference type="GeneID" id="100114506"/>
<feature type="domain" description="PI3K/PI4K catalytic" evidence="16">
    <location>
        <begin position="2459"/>
        <end position="2774"/>
    </location>
</feature>
<keyword evidence="4" id="KW-0808">Transferase</keyword>
<evidence type="ECO:0000259" key="16">
    <source>
        <dbReference type="PROSITE" id="PS50290"/>
    </source>
</evidence>
<dbReference type="InterPro" id="IPR003151">
    <property type="entry name" value="PIK-rel_kinase_FAT"/>
</dbReference>
<dbReference type="FunCoup" id="A0A7M7H8J7">
    <property type="interactions" value="1493"/>
</dbReference>
<keyword evidence="20" id="KW-1185">Reference proteome</keyword>
<evidence type="ECO:0000313" key="19">
    <source>
        <dbReference type="EnsemblMetazoa" id="XP_008211193"/>
    </source>
</evidence>
<organism evidence="19 20">
    <name type="scientific">Nasonia vitripennis</name>
    <name type="common">Parasitic wasp</name>
    <dbReference type="NCBI Taxonomy" id="7425"/>
    <lineage>
        <taxon>Eukaryota</taxon>
        <taxon>Metazoa</taxon>
        <taxon>Ecdysozoa</taxon>
        <taxon>Arthropoda</taxon>
        <taxon>Hexapoda</taxon>
        <taxon>Insecta</taxon>
        <taxon>Pterygota</taxon>
        <taxon>Neoptera</taxon>
        <taxon>Endopterygota</taxon>
        <taxon>Hymenoptera</taxon>
        <taxon>Apocrita</taxon>
        <taxon>Proctotrupomorpha</taxon>
        <taxon>Chalcidoidea</taxon>
        <taxon>Pteromalidae</taxon>
        <taxon>Pteromalinae</taxon>
        <taxon>Nasonia</taxon>
    </lineage>
</organism>
<dbReference type="PROSITE" id="PS51190">
    <property type="entry name" value="FATC"/>
    <property type="match status" value="1"/>
</dbReference>
<evidence type="ECO:0000256" key="14">
    <source>
        <dbReference type="SAM" id="Coils"/>
    </source>
</evidence>
<dbReference type="RefSeq" id="XP_008211193.1">
    <property type="nucleotide sequence ID" value="XM_008212971.4"/>
</dbReference>
<keyword evidence="7" id="KW-0418">Kinase</keyword>